<proteinExistence type="predicted"/>
<dbReference type="AlphaFoldDB" id="A0A0E9VJS7"/>
<sequence>MLLVGYQRNLKQDYTCKLVLNCMGFGGSK</sequence>
<name>A0A0E9VJS7_ANGAN</name>
<organism evidence="1">
    <name type="scientific">Anguilla anguilla</name>
    <name type="common">European freshwater eel</name>
    <name type="synonym">Muraena anguilla</name>
    <dbReference type="NCBI Taxonomy" id="7936"/>
    <lineage>
        <taxon>Eukaryota</taxon>
        <taxon>Metazoa</taxon>
        <taxon>Chordata</taxon>
        <taxon>Craniata</taxon>
        <taxon>Vertebrata</taxon>
        <taxon>Euteleostomi</taxon>
        <taxon>Actinopterygii</taxon>
        <taxon>Neopterygii</taxon>
        <taxon>Teleostei</taxon>
        <taxon>Anguilliformes</taxon>
        <taxon>Anguillidae</taxon>
        <taxon>Anguilla</taxon>
    </lineage>
</organism>
<dbReference type="EMBL" id="GBXM01030198">
    <property type="protein sequence ID" value="JAH78379.1"/>
    <property type="molecule type" value="Transcribed_RNA"/>
</dbReference>
<reference evidence="1" key="2">
    <citation type="journal article" date="2015" name="Fish Shellfish Immunol.">
        <title>Early steps in the European eel (Anguilla anguilla)-Vibrio vulnificus interaction in the gills: Role of the RtxA13 toxin.</title>
        <authorList>
            <person name="Callol A."/>
            <person name="Pajuelo D."/>
            <person name="Ebbesson L."/>
            <person name="Teles M."/>
            <person name="MacKenzie S."/>
            <person name="Amaro C."/>
        </authorList>
    </citation>
    <scope>NUCLEOTIDE SEQUENCE</scope>
</reference>
<accession>A0A0E9VJS7</accession>
<evidence type="ECO:0000313" key="1">
    <source>
        <dbReference type="EMBL" id="JAH78379.1"/>
    </source>
</evidence>
<reference evidence="1" key="1">
    <citation type="submission" date="2014-11" db="EMBL/GenBank/DDBJ databases">
        <authorList>
            <person name="Amaro Gonzalez C."/>
        </authorList>
    </citation>
    <scope>NUCLEOTIDE SEQUENCE</scope>
</reference>
<protein>
    <submittedName>
        <fullName evidence="1">Uncharacterized protein</fullName>
    </submittedName>
</protein>